<evidence type="ECO:0000313" key="2">
    <source>
        <dbReference type="EMBL" id="GMR32372.1"/>
    </source>
</evidence>
<comment type="caution">
    <text evidence="2">The sequence shown here is derived from an EMBL/GenBank/DDBJ whole genome shotgun (WGS) entry which is preliminary data.</text>
</comment>
<dbReference type="AlphaFoldDB" id="A0AAN5C717"/>
<feature type="non-terminal residue" evidence="2">
    <location>
        <position position="1"/>
    </location>
</feature>
<dbReference type="EMBL" id="BTRK01000001">
    <property type="protein sequence ID" value="GMR32372.1"/>
    <property type="molecule type" value="Genomic_DNA"/>
</dbReference>
<reference evidence="3" key="1">
    <citation type="submission" date="2022-10" db="EMBL/GenBank/DDBJ databases">
        <title>Genome assembly of Pristionchus species.</title>
        <authorList>
            <person name="Yoshida K."/>
            <person name="Sommer R.J."/>
        </authorList>
    </citation>
    <scope>NUCLEOTIDE SEQUENCE [LARGE SCALE GENOMIC DNA]</scope>
    <source>
        <strain evidence="3">RS5460</strain>
    </source>
</reference>
<proteinExistence type="predicted"/>
<evidence type="ECO:0000256" key="1">
    <source>
        <dbReference type="SAM" id="MobiDB-lite"/>
    </source>
</evidence>
<protein>
    <submittedName>
        <fullName evidence="2">Uncharacterized protein</fullName>
    </submittedName>
</protein>
<dbReference type="Proteomes" id="UP001328107">
    <property type="component" value="Unassembled WGS sequence"/>
</dbReference>
<feature type="region of interest" description="Disordered" evidence="1">
    <location>
        <begin position="1"/>
        <end position="103"/>
    </location>
</feature>
<organism evidence="2 3">
    <name type="scientific">Pristionchus mayeri</name>
    <dbReference type="NCBI Taxonomy" id="1317129"/>
    <lineage>
        <taxon>Eukaryota</taxon>
        <taxon>Metazoa</taxon>
        <taxon>Ecdysozoa</taxon>
        <taxon>Nematoda</taxon>
        <taxon>Chromadorea</taxon>
        <taxon>Rhabditida</taxon>
        <taxon>Rhabditina</taxon>
        <taxon>Diplogasteromorpha</taxon>
        <taxon>Diplogasteroidea</taxon>
        <taxon>Neodiplogasteridae</taxon>
        <taxon>Pristionchus</taxon>
    </lineage>
</organism>
<evidence type="ECO:0000313" key="3">
    <source>
        <dbReference type="Proteomes" id="UP001328107"/>
    </source>
</evidence>
<accession>A0AAN5C717</accession>
<feature type="compositionally biased region" description="Basic and acidic residues" evidence="1">
    <location>
        <begin position="25"/>
        <end position="68"/>
    </location>
</feature>
<keyword evidence="3" id="KW-1185">Reference proteome</keyword>
<feature type="compositionally biased region" description="Basic and acidic residues" evidence="1">
    <location>
        <begin position="80"/>
        <end position="101"/>
    </location>
</feature>
<gene>
    <name evidence="2" type="ORF">PMAYCL1PPCAC_02567</name>
</gene>
<name>A0AAN5C717_9BILA</name>
<sequence>GGGRGGGRTGKRRRKEREGGGGGATRERRDQPVSLARDLRVTEQEMNKSCKQKDEDITCDRERREKGEGTNPSLDSMADWIKRERERGRGAEGKGRGDTTRVSRCRPALINISYGFGG</sequence>